<proteinExistence type="predicted"/>
<gene>
    <name evidence="1" type="ordered locus">GM21_3680</name>
</gene>
<name>C6E6S3_GEOSM</name>
<dbReference type="HOGENOM" id="CLU_2316300_0_0_7"/>
<accession>C6E6S3</accession>
<organism evidence="1">
    <name type="scientific">Geobacter sp. (strain M21)</name>
    <dbReference type="NCBI Taxonomy" id="443144"/>
    <lineage>
        <taxon>Bacteria</taxon>
        <taxon>Pseudomonadati</taxon>
        <taxon>Thermodesulfobacteriota</taxon>
        <taxon>Desulfuromonadia</taxon>
        <taxon>Geobacterales</taxon>
        <taxon>Geobacteraceae</taxon>
        <taxon>Geobacter</taxon>
    </lineage>
</organism>
<evidence type="ECO:0000313" key="1">
    <source>
        <dbReference type="EMBL" id="ACT19701.1"/>
    </source>
</evidence>
<sequence>MSKQIDNMVWALMASAAMPGVAKMRRDLEESTARSRQRAIAAGHPEWGNACTSCGCEMQISEQAQCYPCQIRRAFPDNRLTSAFPLEYRGQIANPHKPA</sequence>
<dbReference type="AlphaFoldDB" id="C6E6S3"/>
<dbReference type="EMBL" id="CP001661">
    <property type="protein sequence ID" value="ACT19701.1"/>
    <property type="molecule type" value="Genomic_DNA"/>
</dbReference>
<dbReference type="KEGG" id="gem:GM21_3680"/>
<reference evidence="1" key="1">
    <citation type="submission" date="2009-07" db="EMBL/GenBank/DDBJ databases">
        <title>Complete sequence of Geobacter sp. M21.</title>
        <authorList>
            <consortium name="US DOE Joint Genome Institute"/>
            <person name="Lucas S."/>
            <person name="Copeland A."/>
            <person name="Lapidus A."/>
            <person name="Glavina del Rio T."/>
            <person name="Dalin E."/>
            <person name="Tice H."/>
            <person name="Bruce D."/>
            <person name="Goodwin L."/>
            <person name="Pitluck S."/>
            <person name="Saunders E."/>
            <person name="Brettin T."/>
            <person name="Detter J.C."/>
            <person name="Han C."/>
            <person name="Larimer F."/>
            <person name="Land M."/>
            <person name="Hauser L."/>
            <person name="Kyrpides N."/>
            <person name="Ovchinnikova G."/>
            <person name="Lovley D."/>
        </authorList>
    </citation>
    <scope>NUCLEOTIDE SEQUENCE [LARGE SCALE GENOMIC DNA]</scope>
    <source>
        <strain evidence="1">M21</strain>
    </source>
</reference>
<protein>
    <submittedName>
        <fullName evidence="1">Uncharacterized protein</fullName>
    </submittedName>
</protein>
<dbReference type="STRING" id="443144.GM21_3680"/>